<name>A0ABX6LS40_9BACT</name>
<sequence>MALVFPYLRAFITTLTSVANLNPLILPTYNLSNLGTQLKERTTIEQ</sequence>
<dbReference type="SUPFAM" id="SSF54611">
    <property type="entry name" value="SecB-like"/>
    <property type="match status" value="1"/>
</dbReference>
<proteinExistence type="predicted"/>
<protein>
    <submittedName>
        <fullName evidence="1">Protein-export chaperone SecB</fullName>
    </submittedName>
</protein>
<evidence type="ECO:0000313" key="2">
    <source>
        <dbReference type="Proteomes" id="UP000503144"/>
    </source>
</evidence>
<reference evidence="1 2" key="2">
    <citation type="submission" date="2020-09" db="EMBL/GenBank/DDBJ databases">
        <authorList>
            <person name="Kittiwongwattana C."/>
        </authorList>
    </citation>
    <scope>NUCLEOTIDE SEQUENCE [LARGE SCALE GENOMIC DNA]</scope>
    <source>
        <strain evidence="1 2">1303</strain>
    </source>
</reference>
<organism evidence="1 2">
    <name type="scientific">Chitinophaga oryzae</name>
    <dbReference type="NCBI Taxonomy" id="2725414"/>
    <lineage>
        <taxon>Bacteria</taxon>
        <taxon>Pseudomonadati</taxon>
        <taxon>Bacteroidota</taxon>
        <taxon>Chitinophagia</taxon>
        <taxon>Chitinophagales</taxon>
        <taxon>Chitinophagaceae</taxon>
        <taxon>Chitinophaga</taxon>
    </lineage>
</organism>
<dbReference type="EMBL" id="CP051204">
    <property type="protein sequence ID" value="QJB42780.1"/>
    <property type="molecule type" value="Genomic_DNA"/>
</dbReference>
<dbReference type="InterPro" id="IPR035958">
    <property type="entry name" value="SecB-like_sf"/>
</dbReference>
<dbReference type="Gene3D" id="3.10.420.10">
    <property type="entry name" value="SecB-like"/>
    <property type="match status" value="1"/>
</dbReference>
<reference evidence="2" key="1">
    <citation type="submission" date="2020-04" db="EMBL/GenBank/DDBJ databases">
        <authorList>
            <person name="Kittiwongwattana C."/>
        </authorList>
    </citation>
    <scope>NUCLEOTIDE SEQUENCE [LARGE SCALE GENOMIC DNA]</scope>
    <source>
        <strain evidence="2">1303</strain>
    </source>
</reference>
<gene>
    <name evidence="1" type="ORF">HF324_29305</name>
</gene>
<dbReference type="Proteomes" id="UP000503144">
    <property type="component" value="Chromosome"/>
</dbReference>
<accession>A0ABX6LS40</accession>
<keyword evidence="2" id="KW-1185">Reference proteome</keyword>
<evidence type="ECO:0000313" key="1">
    <source>
        <dbReference type="EMBL" id="QJB42780.1"/>
    </source>
</evidence>